<feature type="domain" description="Transmembrane protein 127 transmembrane region" evidence="1">
    <location>
        <begin position="78"/>
        <end position="179"/>
    </location>
</feature>
<dbReference type="InterPro" id="IPR046795">
    <property type="entry name" value="TMEM127_TM"/>
</dbReference>
<organism evidence="2 3">
    <name type="scientific">Xenopus laevis</name>
    <name type="common">African clawed frog</name>
    <dbReference type="NCBI Taxonomy" id="8355"/>
    <lineage>
        <taxon>Eukaryota</taxon>
        <taxon>Metazoa</taxon>
        <taxon>Chordata</taxon>
        <taxon>Craniata</taxon>
        <taxon>Vertebrata</taxon>
        <taxon>Euteleostomi</taxon>
        <taxon>Amphibia</taxon>
        <taxon>Batrachia</taxon>
        <taxon>Anura</taxon>
        <taxon>Pipoidea</taxon>
        <taxon>Pipidae</taxon>
        <taxon>Xenopodinae</taxon>
        <taxon>Xenopus</taxon>
        <taxon>Xenopus</taxon>
    </lineage>
</organism>
<dbReference type="AlphaFoldDB" id="A0A1L8HKN5"/>
<proteinExistence type="predicted"/>
<evidence type="ECO:0000313" key="3">
    <source>
        <dbReference type="RefSeq" id="XP_018098462.1"/>
    </source>
</evidence>
<protein>
    <submittedName>
        <fullName evidence="3">Transmembrane protein 127</fullName>
    </submittedName>
</protein>
<accession>A0A1L8HKN5</accession>
<keyword evidence="3" id="KW-0812">Transmembrane</keyword>
<dbReference type="Pfam" id="PF20517">
    <property type="entry name" value="TMEM127"/>
    <property type="match status" value="1"/>
</dbReference>
<dbReference type="Bgee" id="108706493">
    <property type="expression patterns" value="Expressed in internal ear and 19 other cell types or tissues"/>
</dbReference>
<dbReference type="GeneID" id="108706493"/>
<dbReference type="GO" id="GO:0008285">
    <property type="term" value="P:negative regulation of cell population proliferation"/>
    <property type="evidence" value="ECO:0007669"/>
    <property type="project" value="InterPro"/>
</dbReference>
<gene>
    <name evidence="3" type="primary">LOC108706493</name>
</gene>
<dbReference type="InterPro" id="IPR033331">
    <property type="entry name" value="TMEM127"/>
</dbReference>
<dbReference type="GO" id="GO:0032007">
    <property type="term" value="P:negative regulation of TOR signaling"/>
    <property type="evidence" value="ECO:0007669"/>
    <property type="project" value="InterPro"/>
</dbReference>
<dbReference type="KEGG" id="xla:108706493"/>
<name>A0A1L8HKN5_XENLA</name>
<dbReference type="GO" id="GO:0016020">
    <property type="term" value="C:membrane"/>
    <property type="evidence" value="ECO:0007669"/>
    <property type="project" value="TreeGrafter"/>
</dbReference>
<evidence type="ECO:0000259" key="1">
    <source>
        <dbReference type="Pfam" id="PF20517"/>
    </source>
</evidence>
<dbReference type="RefSeq" id="XP_018098462.1">
    <property type="nucleotide sequence ID" value="XM_018242973.2"/>
</dbReference>
<dbReference type="PaxDb" id="8355-A0A1L8HKN5"/>
<reference evidence="3" key="1">
    <citation type="submission" date="2025-08" db="UniProtKB">
        <authorList>
            <consortium name="RefSeq"/>
        </authorList>
    </citation>
    <scope>IDENTIFICATION</scope>
    <source>
        <strain evidence="3">J_2021</strain>
        <tissue evidence="3">Erythrocytes</tissue>
    </source>
</reference>
<dbReference type="PANTHER" id="PTHR28358">
    <property type="entry name" value="TRANSMEMBRANE PROTEIN 127"/>
    <property type="match status" value="1"/>
</dbReference>
<dbReference type="CTD" id="108706493"/>
<sequence>MDRVLLGPRASVPQRCLAPALLQGFAITSLCTAIADPSWLLVHAGNSSYVYGVSYILHQGLSLTAGDKVLHVTWLYLLLVMALCCYLSILLGSLVFLLDFLDVRRARPVVVKVSVLLHTSTVLLTAASVTSCSYLYRLLIQEMKSHTMATMKGSVEFGESFCFAIIAGVMSLAAAAISFVYARNYRSNAIVVTSRLLTVETSPLLSESADPDTLWEYG</sequence>
<dbReference type="Proteomes" id="UP000186698">
    <property type="component" value="Chromosome 1S"/>
</dbReference>
<dbReference type="OMA" id="CTAMADP"/>
<keyword evidence="2" id="KW-1185">Reference proteome</keyword>
<dbReference type="PANTHER" id="PTHR28358:SF1">
    <property type="entry name" value="TRANSMEMBRANE PROTEIN 127"/>
    <property type="match status" value="1"/>
</dbReference>
<evidence type="ECO:0000313" key="2">
    <source>
        <dbReference type="Proteomes" id="UP000186698"/>
    </source>
</evidence>
<keyword evidence="3" id="KW-0472">Membrane</keyword>
<dbReference type="STRING" id="8355.A0A1L8HKN5"/>